<protein>
    <submittedName>
        <fullName evidence="2">GNAT family N-acetyltransferase</fullName>
    </submittedName>
</protein>
<dbReference type="InterPro" id="IPR000182">
    <property type="entry name" value="GNAT_dom"/>
</dbReference>
<feature type="domain" description="N-acetyltransferase" evidence="1">
    <location>
        <begin position="18"/>
        <end position="166"/>
    </location>
</feature>
<evidence type="ECO:0000313" key="2">
    <source>
        <dbReference type="EMBL" id="CAL2107435.1"/>
    </source>
</evidence>
<dbReference type="Gene3D" id="3.40.630.30">
    <property type="match status" value="1"/>
</dbReference>
<dbReference type="Proteomes" id="UP001497602">
    <property type="component" value="Unassembled WGS sequence"/>
</dbReference>
<dbReference type="SUPFAM" id="SSF55729">
    <property type="entry name" value="Acyl-CoA N-acyltransferases (Nat)"/>
    <property type="match status" value="1"/>
</dbReference>
<comment type="caution">
    <text evidence="2">The sequence shown here is derived from an EMBL/GenBank/DDBJ whole genome shotgun (WGS) entry which is preliminary data.</text>
</comment>
<dbReference type="RefSeq" id="WP_348739047.1">
    <property type="nucleotide sequence ID" value="NZ_CAXJRC010000033.1"/>
</dbReference>
<sequence length="166" mass="19330">MEFSLHLIKIDELPNILVLFKEAAEKIAKKNIDHWQYWKNPPKEKIKWVKEGIDNNEFFFIKDTNKNMLGMVRILKEDTLYWGNTNDNAIYVHSLVIKEQFEGKGMGTKILNMIASNAKIDGVNFLRLDCVANNKGLCNYYEKQGFVKVGEKIMPLSVNNLYQKKL</sequence>
<dbReference type="InterPro" id="IPR016181">
    <property type="entry name" value="Acyl_CoA_acyltransferase"/>
</dbReference>
<dbReference type="EMBL" id="CAXJRC010000033">
    <property type="protein sequence ID" value="CAL2107435.1"/>
    <property type="molecule type" value="Genomic_DNA"/>
</dbReference>
<dbReference type="PROSITE" id="PS51186">
    <property type="entry name" value="GNAT"/>
    <property type="match status" value="1"/>
</dbReference>
<evidence type="ECO:0000259" key="1">
    <source>
        <dbReference type="PROSITE" id="PS51186"/>
    </source>
</evidence>
<accession>A0ABM9PP66</accession>
<keyword evidence="3" id="KW-1185">Reference proteome</keyword>
<dbReference type="Pfam" id="PF00583">
    <property type="entry name" value="Acetyltransf_1"/>
    <property type="match status" value="1"/>
</dbReference>
<gene>
    <name evidence="2" type="ORF">T190115A13A_30281</name>
</gene>
<organism evidence="2 3">
    <name type="scientific">Tenacibaculum vairaonense</name>
    <dbReference type="NCBI Taxonomy" id="3137860"/>
    <lineage>
        <taxon>Bacteria</taxon>
        <taxon>Pseudomonadati</taxon>
        <taxon>Bacteroidota</taxon>
        <taxon>Flavobacteriia</taxon>
        <taxon>Flavobacteriales</taxon>
        <taxon>Flavobacteriaceae</taxon>
        <taxon>Tenacibaculum</taxon>
    </lineage>
</organism>
<proteinExistence type="predicted"/>
<name>A0ABM9PP66_9FLAO</name>
<evidence type="ECO:0000313" key="3">
    <source>
        <dbReference type="Proteomes" id="UP001497602"/>
    </source>
</evidence>
<dbReference type="CDD" id="cd04301">
    <property type="entry name" value="NAT_SF"/>
    <property type="match status" value="1"/>
</dbReference>
<reference evidence="2 3" key="1">
    <citation type="submission" date="2024-05" db="EMBL/GenBank/DDBJ databases">
        <authorList>
            <person name="Duchaud E."/>
        </authorList>
    </citation>
    <scope>NUCLEOTIDE SEQUENCE [LARGE SCALE GENOMIC DNA]</scope>
    <source>
        <strain evidence="2">Ena-SAMPLE-TAB-13-05-2024-13:56:06:370-140305</strain>
    </source>
</reference>